<dbReference type="GO" id="GO:0000976">
    <property type="term" value="F:transcription cis-regulatory region binding"/>
    <property type="evidence" value="ECO:0007669"/>
    <property type="project" value="TreeGrafter"/>
</dbReference>
<dbReference type="GO" id="GO:0003700">
    <property type="term" value="F:DNA-binding transcription factor activity"/>
    <property type="evidence" value="ECO:0007669"/>
    <property type="project" value="InterPro"/>
</dbReference>
<dbReference type="Gene3D" id="1.10.10.10">
    <property type="entry name" value="Winged helix-like DNA-binding domain superfamily/Winged helix DNA-binding domain"/>
    <property type="match status" value="1"/>
</dbReference>
<keyword evidence="2" id="KW-0805">Transcription regulation</keyword>
<dbReference type="Proteomes" id="UP000254230">
    <property type="component" value="Unassembled WGS sequence"/>
</dbReference>
<dbReference type="EMBL" id="UGOW01000001">
    <property type="protein sequence ID" value="STY17100.1"/>
    <property type="molecule type" value="Genomic_DNA"/>
</dbReference>
<keyword evidence="4" id="KW-0804">Transcription</keyword>
<evidence type="ECO:0000256" key="2">
    <source>
        <dbReference type="ARBA" id="ARBA00023015"/>
    </source>
</evidence>
<feature type="domain" description="HTH lysR-type" evidence="5">
    <location>
        <begin position="1"/>
        <end position="60"/>
    </location>
</feature>
<dbReference type="PRINTS" id="PR00039">
    <property type="entry name" value="HTHLYSR"/>
</dbReference>
<reference evidence="6 8" key="1">
    <citation type="submission" date="2015-11" db="EMBL/GenBank/DDBJ databases">
        <title>Genomic analysis of 38 Legionella species identifies large and diverse effector repertoires.</title>
        <authorList>
            <person name="Burstein D."/>
            <person name="Amaro F."/>
            <person name="Zusman T."/>
            <person name="Lifshitz Z."/>
            <person name="Cohen O."/>
            <person name="Gilbert J.A."/>
            <person name="Pupko T."/>
            <person name="Shuman H.A."/>
            <person name="Segal G."/>
        </authorList>
    </citation>
    <scope>NUCLEOTIDE SEQUENCE [LARGE SCALE GENOMIC DNA]</scope>
    <source>
        <strain evidence="6 8">ATCC 49507</strain>
    </source>
</reference>
<keyword evidence="8" id="KW-1185">Reference proteome</keyword>
<name>A0A378KZ17_9GAMM</name>
<dbReference type="Proteomes" id="UP000054639">
    <property type="component" value="Unassembled WGS sequence"/>
</dbReference>
<dbReference type="InterPro" id="IPR000847">
    <property type="entry name" value="LysR_HTH_N"/>
</dbReference>
<dbReference type="Gene3D" id="3.40.190.10">
    <property type="entry name" value="Periplasmic binding protein-like II"/>
    <property type="match status" value="1"/>
</dbReference>
<dbReference type="Pfam" id="PF00126">
    <property type="entry name" value="HTH_1"/>
    <property type="match status" value="1"/>
</dbReference>
<evidence type="ECO:0000256" key="1">
    <source>
        <dbReference type="ARBA" id="ARBA00009437"/>
    </source>
</evidence>
<evidence type="ECO:0000259" key="5">
    <source>
        <dbReference type="PROSITE" id="PS50931"/>
    </source>
</evidence>
<dbReference type="SUPFAM" id="SSF46785">
    <property type="entry name" value="Winged helix' DNA-binding domain"/>
    <property type="match status" value="1"/>
</dbReference>
<keyword evidence="3" id="KW-0238">DNA-binding</keyword>
<dbReference type="OrthoDB" id="8850588at2"/>
<evidence type="ECO:0000313" key="6">
    <source>
        <dbReference type="EMBL" id="KTD42445.1"/>
    </source>
</evidence>
<dbReference type="Pfam" id="PF03466">
    <property type="entry name" value="LysR_substrate"/>
    <property type="match status" value="1"/>
</dbReference>
<comment type="similarity">
    <text evidence="1">Belongs to the LysR transcriptional regulatory family.</text>
</comment>
<evidence type="ECO:0000256" key="4">
    <source>
        <dbReference type="ARBA" id="ARBA00023163"/>
    </source>
</evidence>
<reference evidence="7 9" key="2">
    <citation type="submission" date="2018-06" db="EMBL/GenBank/DDBJ databases">
        <authorList>
            <consortium name="Pathogen Informatics"/>
            <person name="Doyle S."/>
        </authorList>
    </citation>
    <scope>NUCLEOTIDE SEQUENCE [LARGE SCALE GENOMIC DNA]</scope>
    <source>
        <strain evidence="7 9">NCTC12376</strain>
    </source>
</reference>
<dbReference type="PANTHER" id="PTHR30126">
    <property type="entry name" value="HTH-TYPE TRANSCRIPTIONAL REGULATOR"/>
    <property type="match status" value="1"/>
</dbReference>
<organism evidence="7 9">
    <name type="scientific">Legionella quateirensis</name>
    <dbReference type="NCBI Taxonomy" id="45072"/>
    <lineage>
        <taxon>Bacteria</taxon>
        <taxon>Pseudomonadati</taxon>
        <taxon>Pseudomonadota</taxon>
        <taxon>Gammaproteobacteria</taxon>
        <taxon>Legionellales</taxon>
        <taxon>Legionellaceae</taxon>
        <taxon>Legionella</taxon>
    </lineage>
</organism>
<dbReference type="PANTHER" id="PTHR30126:SF40">
    <property type="entry name" value="HTH-TYPE TRANSCRIPTIONAL REGULATOR GLTR"/>
    <property type="match status" value="1"/>
</dbReference>
<evidence type="ECO:0000313" key="7">
    <source>
        <dbReference type="EMBL" id="STY17100.1"/>
    </source>
</evidence>
<dbReference type="CDD" id="cd05466">
    <property type="entry name" value="PBP2_LTTR_substrate"/>
    <property type="match status" value="1"/>
</dbReference>
<dbReference type="PROSITE" id="PS50931">
    <property type="entry name" value="HTH_LYSR"/>
    <property type="match status" value="1"/>
</dbReference>
<evidence type="ECO:0000313" key="9">
    <source>
        <dbReference type="Proteomes" id="UP000254230"/>
    </source>
</evidence>
<dbReference type="InterPro" id="IPR036388">
    <property type="entry name" value="WH-like_DNA-bd_sf"/>
</dbReference>
<dbReference type="InterPro" id="IPR005119">
    <property type="entry name" value="LysR_subst-bd"/>
</dbReference>
<dbReference type="AlphaFoldDB" id="A0A378KZ17"/>
<dbReference type="SUPFAM" id="SSF53850">
    <property type="entry name" value="Periplasmic binding protein-like II"/>
    <property type="match status" value="1"/>
</dbReference>
<accession>A0A378KZ17</accession>
<evidence type="ECO:0000256" key="3">
    <source>
        <dbReference type="ARBA" id="ARBA00023125"/>
    </source>
</evidence>
<evidence type="ECO:0000313" key="8">
    <source>
        <dbReference type="Proteomes" id="UP000054639"/>
    </source>
</evidence>
<gene>
    <name evidence="7" type="primary">yofA</name>
    <name evidence="6" type="ORF">Lqua_3423</name>
    <name evidence="7" type="ORF">NCTC12376_00894</name>
</gene>
<dbReference type="InterPro" id="IPR036390">
    <property type="entry name" value="WH_DNA-bd_sf"/>
</dbReference>
<dbReference type="RefSeq" id="WP_058475534.1">
    <property type="nucleotide sequence ID" value="NZ_CAAAIL010000012.1"/>
</dbReference>
<dbReference type="STRING" id="45072.Lqua_3423"/>
<proteinExistence type="inferred from homology"/>
<dbReference type="FunFam" id="1.10.10.10:FF:000001">
    <property type="entry name" value="LysR family transcriptional regulator"/>
    <property type="match status" value="1"/>
</dbReference>
<sequence>MKLSSQQLEAFAVTARTLNFSRAAQQLHITQSALSQRIQKLEERLKSTLFLRGAGGIKLTSSGEHLLRYCTTQDALEQEFLIHTALADFDKLVGTIRIAGFSTVMESLIIPELSLMLQDFPQLNLELHSMEIRELIPALETGRVDFIITSYEVPRPAINYELLGYEQNVLIKSATRSTPDDVFLDHDNEDTITSNFWRIQHSAPSTWRTFYLDNIHMILAGVKMGLGKAIVPIHLVQEDKAYLIMDEFTPLRSPVYLACYKGNSQPQLHQVLKKNLGCIAKKLSS</sequence>
<dbReference type="EMBL" id="LNYR01000049">
    <property type="protein sequence ID" value="KTD42445.1"/>
    <property type="molecule type" value="Genomic_DNA"/>
</dbReference>
<protein>
    <submittedName>
        <fullName evidence="7">LysR family transcriptional regulator</fullName>
    </submittedName>
</protein>